<reference evidence="2" key="1">
    <citation type="submission" date="2023-07" db="EMBL/GenBank/DDBJ databases">
        <authorList>
            <consortium name="AG Swart"/>
            <person name="Singh M."/>
            <person name="Singh A."/>
            <person name="Seah K."/>
            <person name="Emmerich C."/>
        </authorList>
    </citation>
    <scope>NUCLEOTIDE SEQUENCE</scope>
    <source>
        <strain evidence="2">DP1</strain>
    </source>
</reference>
<feature type="transmembrane region" description="Helical" evidence="1">
    <location>
        <begin position="58"/>
        <end position="79"/>
    </location>
</feature>
<name>A0AAD1ULX3_EUPCR</name>
<keyword evidence="3" id="KW-1185">Reference proteome</keyword>
<feature type="transmembrane region" description="Helical" evidence="1">
    <location>
        <begin position="133"/>
        <end position="158"/>
    </location>
</feature>
<evidence type="ECO:0000313" key="3">
    <source>
        <dbReference type="Proteomes" id="UP001295684"/>
    </source>
</evidence>
<organism evidence="2 3">
    <name type="scientific">Euplotes crassus</name>
    <dbReference type="NCBI Taxonomy" id="5936"/>
    <lineage>
        <taxon>Eukaryota</taxon>
        <taxon>Sar</taxon>
        <taxon>Alveolata</taxon>
        <taxon>Ciliophora</taxon>
        <taxon>Intramacronucleata</taxon>
        <taxon>Spirotrichea</taxon>
        <taxon>Hypotrichia</taxon>
        <taxon>Euplotida</taxon>
        <taxon>Euplotidae</taxon>
        <taxon>Moneuplotes</taxon>
    </lineage>
</organism>
<keyword evidence="1" id="KW-0812">Transmembrane</keyword>
<keyword evidence="1" id="KW-0472">Membrane</keyword>
<feature type="transmembrane region" description="Helical" evidence="1">
    <location>
        <begin position="33"/>
        <end position="52"/>
    </location>
</feature>
<evidence type="ECO:0000313" key="2">
    <source>
        <dbReference type="EMBL" id="CAI2369262.1"/>
    </source>
</evidence>
<keyword evidence="1" id="KW-1133">Transmembrane helix</keyword>
<accession>A0AAD1ULX3</accession>
<protein>
    <submittedName>
        <fullName evidence="2">Uncharacterized protein</fullName>
    </submittedName>
</protein>
<gene>
    <name evidence="2" type="ORF">ECRASSUSDP1_LOCUS10560</name>
</gene>
<evidence type="ECO:0000256" key="1">
    <source>
        <dbReference type="SAM" id="Phobius"/>
    </source>
</evidence>
<dbReference type="EMBL" id="CAMPGE010010413">
    <property type="protein sequence ID" value="CAI2369262.1"/>
    <property type="molecule type" value="Genomic_DNA"/>
</dbReference>
<feature type="transmembrane region" description="Helical" evidence="1">
    <location>
        <begin position="91"/>
        <end position="117"/>
    </location>
</feature>
<dbReference type="Proteomes" id="UP001295684">
    <property type="component" value="Unassembled WGS sequence"/>
</dbReference>
<sequence>MLQDSKATDSTILDYELSEVDQDRISRLKEIQFWLCAVNIALLAFSTVALTSCYNSYVLGQIVMGSIFTAFAIACIHFPQIKLLRSKSAKILLVMYFIFSITSTLFMITSACILWPIPGIFVRDTGNKKDVGYYMFSISCFLLGIIPTVHSITIMDLLRNASKAASSVQYQKRTRWIVDSSENKDSPACPMVASTSSDASLCLGHSKVLIELSQTA</sequence>
<dbReference type="AlphaFoldDB" id="A0AAD1ULX3"/>
<proteinExistence type="predicted"/>
<comment type="caution">
    <text evidence="2">The sequence shown here is derived from an EMBL/GenBank/DDBJ whole genome shotgun (WGS) entry which is preliminary data.</text>
</comment>